<keyword evidence="3" id="KW-0378">Hydrolase</keyword>
<dbReference type="PANTHER" id="PTHR11820">
    <property type="entry name" value="ACYLPYRUVASE"/>
    <property type="match status" value="1"/>
</dbReference>
<name>A0ABT0K359_9ACTN</name>
<dbReference type="InterPro" id="IPR011234">
    <property type="entry name" value="Fumarylacetoacetase-like_C"/>
</dbReference>
<dbReference type="GO" id="GO:0016787">
    <property type="term" value="F:hydrolase activity"/>
    <property type="evidence" value="ECO:0007669"/>
    <property type="project" value="UniProtKB-KW"/>
</dbReference>
<keyword evidence="4" id="KW-1185">Reference proteome</keyword>
<protein>
    <submittedName>
        <fullName evidence="3">Fumarylacetoacetate hydrolase family protein</fullName>
    </submittedName>
</protein>
<feature type="domain" description="Fumarylacetoacetase-like C-terminal" evidence="2">
    <location>
        <begin position="59"/>
        <end position="263"/>
    </location>
</feature>
<reference evidence="3 4" key="1">
    <citation type="submission" date="2022-04" db="EMBL/GenBank/DDBJ databases">
        <title>Genome diversity in the genus Frankia.</title>
        <authorList>
            <person name="Carlos-Shanley C."/>
            <person name="Hahn D."/>
        </authorList>
    </citation>
    <scope>NUCLEOTIDE SEQUENCE [LARGE SCALE GENOMIC DNA]</scope>
    <source>
        <strain evidence="3 4">Ag45/Mut15</strain>
    </source>
</reference>
<proteinExistence type="predicted"/>
<dbReference type="InterPro" id="IPR036663">
    <property type="entry name" value="Fumarylacetoacetase_C_sf"/>
</dbReference>
<organism evidence="3 4">
    <name type="scientific">Frankia umida</name>
    <dbReference type="NCBI Taxonomy" id="573489"/>
    <lineage>
        <taxon>Bacteria</taxon>
        <taxon>Bacillati</taxon>
        <taxon>Actinomycetota</taxon>
        <taxon>Actinomycetes</taxon>
        <taxon>Frankiales</taxon>
        <taxon>Frankiaceae</taxon>
        <taxon>Frankia</taxon>
    </lineage>
</organism>
<evidence type="ECO:0000256" key="1">
    <source>
        <dbReference type="ARBA" id="ARBA00022723"/>
    </source>
</evidence>
<dbReference type="PANTHER" id="PTHR11820:SF112">
    <property type="entry name" value="FUMARYLACETOACETATE HYDROLASE FAMILY PROTEIN (AFU_ORTHOLOGUE AFUA_1G02370)-RELATED"/>
    <property type="match status" value="1"/>
</dbReference>
<evidence type="ECO:0000313" key="4">
    <source>
        <dbReference type="Proteomes" id="UP001201873"/>
    </source>
</evidence>
<keyword evidence="1" id="KW-0479">Metal-binding</keyword>
<evidence type="ECO:0000259" key="2">
    <source>
        <dbReference type="Pfam" id="PF01557"/>
    </source>
</evidence>
<comment type="caution">
    <text evidence="3">The sequence shown here is derived from an EMBL/GenBank/DDBJ whole genome shotgun (WGS) entry which is preliminary data.</text>
</comment>
<accession>A0ABT0K359</accession>
<dbReference type="Proteomes" id="UP001201873">
    <property type="component" value="Unassembled WGS sequence"/>
</dbReference>
<dbReference type="EMBL" id="JALKFT010000029">
    <property type="protein sequence ID" value="MCK9878228.1"/>
    <property type="molecule type" value="Genomic_DNA"/>
</dbReference>
<dbReference type="SUPFAM" id="SSF56529">
    <property type="entry name" value="FAH"/>
    <property type="match status" value="1"/>
</dbReference>
<dbReference type="Pfam" id="PF01557">
    <property type="entry name" value="FAA_hydrolase"/>
    <property type="match status" value="1"/>
</dbReference>
<sequence>MDEFYADLHGWSDTARQIVATQGRSSQGQRPTVEMPAPAGMRTLDGVDLVPAVRAGARVLGMGLNYHDHAAETGLAVPKYPPLFARWTASLCAGGTPVPVPPGERGLDWEGELAVVVGTALTDVDEATAAAAVFGYAVFNDLSARRAQGSSAQWTLGKNADRSGPIGPVVTADEVGDPAAGLRLVTTVNGETVQDGDTSNMIFSIGRILSFVSRTLTLQPGDILITGTPAGVGYTRTPPRYLHPGDTVEVTIEHLGTLRTPIVDSTHRP</sequence>
<gene>
    <name evidence="3" type="ORF">MXD59_21065</name>
</gene>
<dbReference type="Gene3D" id="3.90.850.10">
    <property type="entry name" value="Fumarylacetoacetase-like, C-terminal domain"/>
    <property type="match status" value="1"/>
</dbReference>
<evidence type="ECO:0000313" key="3">
    <source>
        <dbReference type="EMBL" id="MCK9878228.1"/>
    </source>
</evidence>